<dbReference type="EMBL" id="JABAIA010000004">
    <property type="protein sequence ID" value="NLR68716.1"/>
    <property type="molecule type" value="Genomic_DNA"/>
</dbReference>
<name>A0A847S176_9BACT</name>
<dbReference type="PANTHER" id="PTHR34677:SF3">
    <property type="entry name" value="BACTERIAL IG-LIKE DOMAIN-CONTAINING PROTEIN"/>
    <property type="match status" value="1"/>
</dbReference>
<dbReference type="Proteomes" id="UP000570474">
    <property type="component" value="Unassembled WGS sequence"/>
</dbReference>
<reference evidence="3 4" key="1">
    <citation type="submission" date="2020-04" db="EMBL/GenBank/DDBJ databases">
        <authorList>
            <person name="Yin C."/>
        </authorList>
    </citation>
    <scope>NUCLEOTIDE SEQUENCE [LARGE SCALE GENOMIC DNA]</scope>
    <source>
        <strain evidence="3 4">Ae27</strain>
    </source>
</reference>
<keyword evidence="4" id="KW-1185">Reference proteome</keyword>
<organism evidence="3 4">
    <name type="scientific">Chitinophaga varians</name>
    <dbReference type="NCBI Taxonomy" id="2202339"/>
    <lineage>
        <taxon>Bacteria</taxon>
        <taxon>Pseudomonadati</taxon>
        <taxon>Bacteroidota</taxon>
        <taxon>Chitinophagia</taxon>
        <taxon>Chitinophagales</taxon>
        <taxon>Chitinophagaceae</taxon>
        <taxon>Chitinophaga</taxon>
    </lineage>
</organism>
<evidence type="ECO:0000259" key="2">
    <source>
        <dbReference type="Pfam" id="PF19078"/>
    </source>
</evidence>
<gene>
    <name evidence="3" type="ORF">HGH92_30720</name>
</gene>
<dbReference type="PANTHER" id="PTHR34677">
    <property type="match status" value="1"/>
</dbReference>
<evidence type="ECO:0000256" key="1">
    <source>
        <dbReference type="SAM" id="SignalP"/>
    </source>
</evidence>
<proteinExistence type="predicted"/>
<sequence length="2590" mass="268378">MYIPKMIRFGWSCLLWCLLLAAMPASAQFVPTDFAADPQHTAITHDSHNNIYTVAYDANGRATVLKYVNGGSSIYFVYSEQTGGPGYDYTFFSGIAVNSKDEVFLTTSMDGTGGRILKIRYNGTGYDPAVVVRSGEGYTNLAFDQQDNLLVLQTDMATQKCKLVKYLAGQENGAGAVLCDDSNVRGGFKQKDYMYFPWGLAVDKNNTIYFTTCFGPPNTPSGFNQIFRLKQGETEPTPIGTGGFTSLACDDNNNLYALDVDLNMNGTYGRIRFAGAGSLLNSWLYGGITCDVNYGYIPLGITVTGNGNGSTIYFDQLTDYTNNPVIAGVKKLTAPQVAVTELSAMDGIVTNANTVRYKFATNPGLGYTPGANAFQLNTTGLSGAAITNVTPDMNYYTVDVNTGTGDGTLSLVLKNGMLINTVSNAPYTGATYTIDKTPPVASFTATPPAATSSRNATFTFTANEPATYEAQLDGGTPAAVTSPLTFMGLSTGAHALSLRAKDQAGNQSTWVPFNWTVLSNPSVMNVAVPSAKYYHTTEALVFDVTFDQDVTVSTASGTPYIDVTIGSQAKQAMYVNNPAPNVMRFSYQVALGDDDTDGITINNLNLNGATIRNWGGDNADLTLKGVGNTSGVKVNTTMPSCTISMSAPSPVNGDFTLTAVYSEPVTGVNASTVNVINATVTYLGGTATTYTFKISPAQEGTFNMNMSPQNVRQMLAGNNVLPSNTIDFVVDKTAPKVSSVAVPANGYYHEGALLDFDVTFNENVVVNIVGGVPSVQLNIGGATKMATFLNSPSPNVVRFRYTIVDGDLDMDGIAVTALSNNGGSIRDAATNDADLTLNNIGNTTGVRVNAVHPSVVISTSVPSPVNHSFTATLIFSEAVVGLTTTKLTATNAVVSALTTSDNKTYTVTVIPSGDGAVTLQVPADAAMNVGGSGNRASNVLSLTADMTAPKVSGVAVPAAGYYKIGSNLDFDVVFNEEITATTSGGIPYINITIGSQVRQAAYISNPATTTMRFRYTVVPQDETVTGITVNTLNLNGGTVRDLAGNDANITLNNIGNTSGVKVNTIMPACVISMPASPVSKPFTLTLTFSEPVTGLSLTSLMIANADLSNLVAMNATTYTITVAPKVPGNYTVYLPAGSVQQAAGGNDNQESNKLTFVMDVTPPAVTSVTMPPNGYHKTGAQLSITVVFSKNVSITGTPSVPIIIGSKTVQANYSSSAGYNTVQTFTYTVQDGDEDLDGIALGSSINLNGGTIEDLAGNTALLPLNNPGNSSGVLVHTAVPSVTLSSNTLPPVGKTFILKATFSERVTGLTSADFIMTNATINPPFSTDGGLTYTMVVKPVTDGPVSVSLPANVAVNVAGTGNTASNILNTIADVTPPQVTAVSIPASDAYGTGRNLVFQVSFDEPTVVTGTPFLTLTIGSQTVQALYTGTSGTGALSFSYQVQAGDSDPDGVEPATSIQLNGGAIRDAAGNDADLTLRNVPATTGVIVNTATPAVTLSTAAVSPLNSPFVITATFSEIVTGFTLADLQISNGTASNLVANGPVYTLMITPTADGPVQITVPANVAVNNANTGNTASNNLHVTYDVTAPKVGNVNVPGPGNYKAGQLLDFTVNMNEAVLVSGTPSMPVVIGSRTVQANYNGGSGTTALKFRYVVQVGDMDLNGISLGAALQLNGGDIKDLAGNNADLALNNVGSTSGVLVTAQQPTVTLSTSATSPVSNAFTVKIVFSEAVTGFTASDIVITNGSAGQLSTADNITYTMLVTPTDGAITISVPAAVARNSVGNDNLPSNTLSLQGDVTAPVVTSVSVPAPGYYKAGQQLDFKLNMSEPVTAAAPAYIPVVIGTTTVQAIYTGGTGTAILEFSYTIPAGAMDMDGIVVGTALSGVVKDIAGNAANPTLNNVGNTSGVFVNTQQPVVTLGTTAVSPVRQAFPVNITFSEAVTGFTASGITVTNGTAGALQTTNNIIYTAIITPSADGAVTVQIPAGAAQNIGLNDNQASNTLSLQADVTAPVVTSVGVPVNGSYKAGKQLNFSVQLSEPVNVTGTPSMPVIMGTQTVQATCTGGTGTATLQFSYTVQNGDNAPNGISLGSAVILNSGAIKDFAGNDAVLTLQHVPATNGIIVKTNSPAVTLSSVSSGRVNTPFAVKLSFSEVVTGLTAAAIQVTNGTAGTLQTTDNINYTVVITPAADGNVTVQLPAGVAVDIAGNNNLASNQLSLVYDVTAPVIAQQAFDVYDNSPAGTVAGQLTATDAYGIVQHWTLATDGSNGALSLDANGRIIVKDNAVLRGFAGKTITLQVSASDGLNISTAVPVTVNVRISYVNKQPVMDPVADVYICAATAAQTIQLTGVSPVEADQHYTITLTANQPYFDVLQADVVTNTVRYQLKPGVTSGNTAITITLKDDGGTDNGGKDTYSQTFYLTVNPLPGVSISSDKGVTVSKGDIVTLTATGAATYNWQPASGISGDLHQPTLTVRPNADAIYQVTGTNAAGCSAVANISIRVADDYKLDATNLLTPNGDGKNDRWIIRNLDSYPDNEVKIFDRTGRLVYQRRNYSNDWDGTLNGRPLAEGTYYYVLTVNGTSRVWKGFITILRNDQ</sequence>
<dbReference type="InterPro" id="IPR015919">
    <property type="entry name" value="Cadherin-like_sf"/>
</dbReference>
<accession>A0A847S176</accession>
<dbReference type="CDD" id="cd11304">
    <property type="entry name" value="Cadherin_repeat"/>
    <property type="match status" value="1"/>
</dbReference>
<evidence type="ECO:0000313" key="4">
    <source>
        <dbReference type="Proteomes" id="UP000570474"/>
    </source>
</evidence>
<protein>
    <submittedName>
        <fullName evidence="3">T9SS type B sorting domain-containing protein</fullName>
    </submittedName>
</protein>
<feature type="domain" description="Bacterial Ig-like" evidence="2">
    <location>
        <begin position="851"/>
        <end position="939"/>
    </location>
</feature>
<feature type="domain" description="Bacterial Ig-like" evidence="2">
    <location>
        <begin position="1067"/>
        <end position="1156"/>
    </location>
</feature>
<feature type="chain" id="PRO_5032924960" evidence="1">
    <location>
        <begin position="28"/>
        <end position="2590"/>
    </location>
</feature>
<dbReference type="GO" id="GO:0005509">
    <property type="term" value="F:calcium ion binding"/>
    <property type="evidence" value="ECO:0007669"/>
    <property type="project" value="InterPro"/>
</dbReference>
<dbReference type="RefSeq" id="WP_168874673.1">
    <property type="nucleotide sequence ID" value="NZ_JABAIA010000004.1"/>
</dbReference>
<dbReference type="SUPFAM" id="SSF63829">
    <property type="entry name" value="Calcium-dependent phosphotriesterase"/>
    <property type="match status" value="1"/>
</dbReference>
<dbReference type="Gene3D" id="2.60.40.60">
    <property type="entry name" value="Cadherins"/>
    <property type="match status" value="1"/>
</dbReference>
<feature type="domain" description="Bacterial Ig-like" evidence="2">
    <location>
        <begin position="1490"/>
        <end position="1579"/>
    </location>
</feature>
<feature type="domain" description="Bacterial Ig-like" evidence="2">
    <location>
        <begin position="1909"/>
        <end position="2000"/>
    </location>
</feature>
<keyword evidence="1" id="KW-0732">Signal</keyword>
<comment type="caution">
    <text evidence="3">The sequence shown here is derived from an EMBL/GenBank/DDBJ whole genome shotgun (WGS) entry which is preliminary data.</text>
</comment>
<dbReference type="InterPro" id="IPR026341">
    <property type="entry name" value="T9SS_type_B"/>
</dbReference>
<feature type="domain" description="Bacterial Ig-like" evidence="2">
    <location>
        <begin position="1277"/>
        <end position="1367"/>
    </location>
</feature>
<dbReference type="InterPro" id="IPR044048">
    <property type="entry name" value="Big_12"/>
</dbReference>
<dbReference type="GO" id="GO:0016020">
    <property type="term" value="C:membrane"/>
    <property type="evidence" value="ECO:0007669"/>
    <property type="project" value="InterPro"/>
</dbReference>
<feature type="signal peptide" evidence="1">
    <location>
        <begin position="1"/>
        <end position="27"/>
    </location>
</feature>
<feature type="domain" description="Bacterial Ig-like" evidence="2">
    <location>
        <begin position="2121"/>
        <end position="2212"/>
    </location>
</feature>
<dbReference type="SUPFAM" id="SSF49313">
    <property type="entry name" value="Cadherin-like"/>
    <property type="match status" value="1"/>
</dbReference>
<evidence type="ECO:0000313" key="3">
    <source>
        <dbReference type="EMBL" id="NLR68716.1"/>
    </source>
</evidence>
<dbReference type="Pfam" id="PF13585">
    <property type="entry name" value="CHU_C"/>
    <property type="match status" value="1"/>
</dbReference>
<dbReference type="Pfam" id="PF19078">
    <property type="entry name" value="Big_12"/>
    <property type="match status" value="7"/>
</dbReference>
<dbReference type="NCBIfam" id="TIGR04131">
    <property type="entry name" value="Bac_Flav_CTERM"/>
    <property type="match status" value="1"/>
</dbReference>
<feature type="domain" description="Bacterial Ig-like" evidence="2">
    <location>
        <begin position="1702"/>
        <end position="1788"/>
    </location>
</feature>